<evidence type="ECO:0008006" key="3">
    <source>
        <dbReference type="Google" id="ProtNLM"/>
    </source>
</evidence>
<dbReference type="SMART" id="SM00855">
    <property type="entry name" value="PGAM"/>
    <property type="match status" value="1"/>
</dbReference>
<dbReference type="EMBL" id="KV878589">
    <property type="protein sequence ID" value="OJJ56991.1"/>
    <property type="molecule type" value="Genomic_DNA"/>
</dbReference>
<dbReference type="GeneID" id="63758550"/>
<keyword evidence="2" id="KW-1185">Reference proteome</keyword>
<organism evidence="1 2">
    <name type="scientific">Aspergillus sydowii CBS 593.65</name>
    <dbReference type="NCBI Taxonomy" id="1036612"/>
    <lineage>
        <taxon>Eukaryota</taxon>
        <taxon>Fungi</taxon>
        <taxon>Dikarya</taxon>
        <taxon>Ascomycota</taxon>
        <taxon>Pezizomycotina</taxon>
        <taxon>Eurotiomycetes</taxon>
        <taxon>Eurotiomycetidae</taxon>
        <taxon>Eurotiales</taxon>
        <taxon>Aspergillaceae</taxon>
        <taxon>Aspergillus</taxon>
        <taxon>Aspergillus subgen. Nidulantes</taxon>
    </lineage>
</organism>
<sequence>MANPNPTTDHQPSSFHFHFSTVPGIFLQDDPTTDPNTFDYVSSNFGLIDRTYPSDPANDPELETTPKTKTQWQRLDSYIAELNGASPGEITYKLLILGRHGQGVHNVAESRYGTAMWDCRYSLLNGDEHGSWFDAPLTDLGIEQARTANRAWKTQIANGIPPPQSYYVSPLMRCCETARVTFEGTKLPGTEPFRPLVKELLRETLGLHTCDARSSKSAIQAAYPSYTFEPGFSEEDPLHKDDLRESDSSRDARFYELLGDIFAHDKNSVLSLTAHSGAISSILSVVGHRKFTLETGGVIPVLVKAERRGGEAPAREIEPWFPRPKCPGEAC</sequence>
<dbReference type="OrthoDB" id="496981at2759"/>
<dbReference type="InterPro" id="IPR050275">
    <property type="entry name" value="PGM_Phosphatase"/>
</dbReference>
<dbReference type="AlphaFoldDB" id="A0A1L9TC59"/>
<accession>A0A1L9TC59</accession>
<dbReference type="CDD" id="cd07067">
    <property type="entry name" value="HP_PGM_like"/>
    <property type="match status" value="1"/>
</dbReference>
<evidence type="ECO:0000313" key="1">
    <source>
        <dbReference type="EMBL" id="OJJ56991.1"/>
    </source>
</evidence>
<reference evidence="2" key="1">
    <citation type="journal article" date="2017" name="Genome Biol.">
        <title>Comparative genomics reveals high biological diversity and specific adaptations in the industrially and medically important fungal genus Aspergillus.</title>
        <authorList>
            <person name="de Vries R.P."/>
            <person name="Riley R."/>
            <person name="Wiebenga A."/>
            <person name="Aguilar-Osorio G."/>
            <person name="Amillis S."/>
            <person name="Uchima C.A."/>
            <person name="Anderluh G."/>
            <person name="Asadollahi M."/>
            <person name="Askin M."/>
            <person name="Barry K."/>
            <person name="Battaglia E."/>
            <person name="Bayram O."/>
            <person name="Benocci T."/>
            <person name="Braus-Stromeyer S.A."/>
            <person name="Caldana C."/>
            <person name="Canovas D."/>
            <person name="Cerqueira G.C."/>
            <person name="Chen F."/>
            <person name="Chen W."/>
            <person name="Choi C."/>
            <person name="Clum A."/>
            <person name="Dos Santos R.A."/>
            <person name="Damasio A.R."/>
            <person name="Diallinas G."/>
            <person name="Emri T."/>
            <person name="Fekete E."/>
            <person name="Flipphi M."/>
            <person name="Freyberg S."/>
            <person name="Gallo A."/>
            <person name="Gournas C."/>
            <person name="Habgood R."/>
            <person name="Hainaut M."/>
            <person name="Harispe M.L."/>
            <person name="Henrissat B."/>
            <person name="Hilden K.S."/>
            <person name="Hope R."/>
            <person name="Hossain A."/>
            <person name="Karabika E."/>
            <person name="Karaffa L."/>
            <person name="Karanyi Z."/>
            <person name="Krasevec N."/>
            <person name="Kuo A."/>
            <person name="Kusch H."/>
            <person name="LaButti K."/>
            <person name="Lagendijk E.L."/>
            <person name="Lapidus A."/>
            <person name="Levasseur A."/>
            <person name="Lindquist E."/>
            <person name="Lipzen A."/>
            <person name="Logrieco A.F."/>
            <person name="MacCabe A."/>
            <person name="Maekelae M.R."/>
            <person name="Malavazi I."/>
            <person name="Melin P."/>
            <person name="Meyer V."/>
            <person name="Mielnichuk N."/>
            <person name="Miskei M."/>
            <person name="Molnar A.P."/>
            <person name="Mule G."/>
            <person name="Ngan C.Y."/>
            <person name="Orejas M."/>
            <person name="Orosz E."/>
            <person name="Ouedraogo J.P."/>
            <person name="Overkamp K.M."/>
            <person name="Park H.-S."/>
            <person name="Perrone G."/>
            <person name="Piumi F."/>
            <person name="Punt P.J."/>
            <person name="Ram A.F."/>
            <person name="Ramon A."/>
            <person name="Rauscher S."/>
            <person name="Record E."/>
            <person name="Riano-Pachon D.M."/>
            <person name="Robert V."/>
            <person name="Roehrig J."/>
            <person name="Ruller R."/>
            <person name="Salamov A."/>
            <person name="Salih N.S."/>
            <person name="Samson R.A."/>
            <person name="Sandor E."/>
            <person name="Sanguinetti M."/>
            <person name="Schuetze T."/>
            <person name="Sepcic K."/>
            <person name="Shelest E."/>
            <person name="Sherlock G."/>
            <person name="Sophianopoulou V."/>
            <person name="Squina F.M."/>
            <person name="Sun H."/>
            <person name="Susca A."/>
            <person name="Todd R.B."/>
            <person name="Tsang A."/>
            <person name="Unkles S.E."/>
            <person name="van de Wiele N."/>
            <person name="van Rossen-Uffink D."/>
            <person name="Oliveira J.V."/>
            <person name="Vesth T.C."/>
            <person name="Visser J."/>
            <person name="Yu J.-H."/>
            <person name="Zhou M."/>
            <person name="Andersen M.R."/>
            <person name="Archer D.B."/>
            <person name="Baker S.E."/>
            <person name="Benoit I."/>
            <person name="Brakhage A.A."/>
            <person name="Braus G.H."/>
            <person name="Fischer R."/>
            <person name="Frisvad J.C."/>
            <person name="Goldman G.H."/>
            <person name="Houbraken J."/>
            <person name="Oakley B."/>
            <person name="Pocsi I."/>
            <person name="Scazzocchio C."/>
            <person name="Seiboth B."/>
            <person name="vanKuyk P.A."/>
            <person name="Wortman J."/>
            <person name="Dyer P.S."/>
            <person name="Grigoriev I.V."/>
        </authorList>
    </citation>
    <scope>NUCLEOTIDE SEQUENCE [LARGE SCALE GENOMIC DNA]</scope>
    <source>
        <strain evidence="2">CBS 593.65</strain>
    </source>
</reference>
<evidence type="ECO:0000313" key="2">
    <source>
        <dbReference type="Proteomes" id="UP000184356"/>
    </source>
</evidence>
<dbReference type="SUPFAM" id="SSF53254">
    <property type="entry name" value="Phosphoglycerate mutase-like"/>
    <property type="match status" value="1"/>
</dbReference>
<name>A0A1L9TC59_9EURO</name>
<dbReference type="PANTHER" id="PTHR48100">
    <property type="entry name" value="BROAD-SPECIFICITY PHOSPHATASE YOR283W-RELATED"/>
    <property type="match status" value="1"/>
</dbReference>
<proteinExistence type="predicted"/>
<dbReference type="Gene3D" id="3.40.50.1240">
    <property type="entry name" value="Phosphoglycerate mutase-like"/>
    <property type="match status" value="1"/>
</dbReference>
<dbReference type="RefSeq" id="XP_040700797.1">
    <property type="nucleotide sequence ID" value="XM_040842477.1"/>
</dbReference>
<dbReference type="InterPro" id="IPR013078">
    <property type="entry name" value="His_Pase_superF_clade-1"/>
</dbReference>
<dbReference type="GO" id="GO:0005737">
    <property type="term" value="C:cytoplasm"/>
    <property type="evidence" value="ECO:0007669"/>
    <property type="project" value="TreeGrafter"/>
</dbReference>
<protein>
    <recommendedName>
        <fullName evidence="3">Phosphoglycerate mutase family protein</fullName>
    </recommendedName>
</protein>
<dbReference type="Proteomes" id="UP000184356">
    <property type="component" value="Unassembled WGS sequence"/>
</dbReference>
<dbReference type="VEuPathDB" id="FungiDB:ASPSYDRAFT_155645"/>
<dbReference type="GO" id="GO:0016791">
    <property type="term" value="F:phosphatase activity"/>
    <property type="evidence" value="ECO:0007669"/>
    <property type="project" value="TreeGrafter"/>
</dbReference>
<dbReference type="PANTHER" id="PTHR48100:SF1">
    <property type="entry name" value="HISTIDINE PHOSPHATASE FAMILY PROTEIN-RELATED"/>
    <property type="match status" value="1"/>
</dbReference>
<gene>
    <name evidence="1" type="ORF">ASPSYDRAFT_155645</name>
</gene>
<dbReference type="Pfam" id="PF00300">
    <property type="entry name" value="His_Phos_1"/>
    <property type="match status" value="1"/>
</dbReference>
<dbReference type="InterPro" id="IPR029033">
    <property type="entry name" value="His_PPase_superfam"/>
</dbReference>